<accession>A0A1G8JJL6</accession>
<keyword evidence="2" id="KW-0378">Hydrolase</keyword>
<dbReference type="CDD" id="cd10449">
    <property type="entry name" value="GIY-YIG_SLX1_like"/>
    <property type="match status" value="1"/>
</dbReference>
<keyword evidence="2" id="KW-0540">Nuclease</keyword>
<evidence type="ECO:0000313" key="2">
    <source>
        <dbReference type="EMBL" id="SDI31395.1"/>
    </source>
</evidence>
<dbReference type="Pfam" id="PF01541">
    <property type="entry name" value="GIY-YIG"/>
    <property type="match status" value="1"/>
</dbReference>
<dbReference type="InterPro" id="IPR035901">
    <property type="entry name" value="GIY-YIG_endonuc_sf"/>
</dbReference>
<keyword evidence="3" id="KW-1185">Reference proteome</keyword>
<reference evidence="3" key="1">
    <citation type="submission" date="2016-10" db="EMBL/GenBank/DDBJ databases">
        <authorList>
            <person name="Varghese N."/>
            <person name="Submissions S."/>
        </authorList>
    </citation>
    <scope>NUCLEOTIDE SEQUENCE [LARGE SCALE GENOMIC DNA]</scope>
    <source>
        <strain evidence="3">DSM 15363</strain>
    </source>
</reference>
<dbReference type="PROSITE" id="PS50164">
    <property type="entry name" value="GIY_YIG"/>
    <property type="match status" value="1"/>
</dbReference>
<evidence type="ECO:0000313" key="3">
    <source>
        <dbReference type="Proteomes" id="UP000199492"/>
    </source>
</evidence>
<name>A0A1G8JJL6_9FLAO</name>
<proteinExistence type="predicted"/>
<dbReference type="SUPFAM" id="SSF82771">
    <property type="entry name" value="GIY-YIG endonuclease"/>
    <property type="match status" value="1"/>
</dbReference>
<dbReference type="AlphaFoldDB" id="A0A1G8JJL6"/>
<dbReference type="InterPro" id="IPR000305">
    <property type="entry name" value="GIY-YIG_endonuc"/>
</dbReference>
<dbReference type="RefSeq" id="WP_092470158.1">
    <property type="nucleotide sequence ID" value="NZ_FNCZ01000009.1"/>
</dbReference>
<dbReference type="Gene3D" id="3.40.1440.10">
    <property type="entry name" value="GIY-YIG endonuclease"/>
    <property type="match status" value="1"/>
</dbReference>
<protein>
    <submittedName>
        <fullName evidence="2">Putative endonuclease</fullName>
    </submittedName>
</protein>
<dbReference type="OrthoDB" id="1203060at2"/>
<dbReference type="Proteomes" id="UP000199492">
    <property type="component" value="Unassembled WGS sequence"/>
</dbReference>
<evidence type="ECO:0000259" key="1">
    <source>
        <dbReference type="PROSITE" id="PS50164"/>
    </source>
</evidence>
<dbReference type="GO" id="GO:0004519">
    <property type="term" value="F:endonuclease activity"/>
    <property type="evidence" value="ECO:0007669"/>
    <property type="project" value="UniProtKB-KW"/>
</dbReference>
<sequence length="82" mass="9850">MYTTYILYSKSKNRFYVGHSADLKDRLKRHNTGRSKSTKYGLPWTVVYTKEFTTKSEAYQYEMYVKKQKSSEFIRKLINSTE</sequence>
<organism evidence="2 3">
    <name type="scientific">Winogradskyella thalassocola</name>
    <dbReference type="NCBI Taxonomy" id="262004"/>
    <lineage>
        <taxon>Bacteria</taxon>
        <taxon>Pseudomonadati</taxon>
        <taxon>Bacteroidota</taxon>
        <taxon>Flavobacteriia</taxon>
        <taxon>Flavobacteriales</taxon>
        <taxon>Flavobacteriaceae</taxon>
        <taxon>Winogradskyella</taxon>
    </lineage>
</organism>
<feature type="domain" description="GIY-YIG" evidence="1">
    <location>
        <begin position="1"/>
        <end position="75"/>
    </location>
</feature>
<gene>
    <name evidence="2" type="ORF">SAMN04489796_10999</name>
</gene>
<dbReference type="EMBL" id="FNCZ01000009">
    <property type="protein sequence ID" value="SDI31395.1"/>
    <property type="molecule type" value="Genomic_DNA"/>
</dbReference>
<keyword evidence="2" id="KW-0255">Endonuclease</keyword>